<name>A0A0N5DB33_THECL</name>
<dbReference type="GO" id="GO:0005886">
    <property type="term" value="C:plasma membrane"/>
    <property type="evidence" value="ECO:0007669"/>
    <property type="project" value="TreeGrafter"/>
</dbReference>
<dbReference type="GO" id="GO:0051117">
    <property type="term" value="F:ATPase binding"/>
    <property type="evidence" value="ECO:0007669"/>
    <property type="project" value="TreeGrafter"/>
</dbReference>
<keyword evidence="4 8" id="KW-0812">Transmembrane</keyword>
<dbReference type="EMBL" id="UYYF01005083">
    <property type="protein sequence ID" value="VDN08073.1"/>
    <property type="molecule type" value="Genomic_DNA"/>
</dbReference>
<feature type="transmembrane region" description="Helical" evidence="8">
    <location>
        <begin position="303"/>
        <end position="328"/>
    </location>
</feature>
<feature type="transmembrane region" description="Helical" evidence="8">
    <location>
        <begin position="349"/>
        <end position="374"/>
    </location>
</feature>
<comment type="subcellular location">
    <subcellularLocation>
        <location evidence="1">Membrane</location>
        <topology evidence="1">Multi-pass membrane protein</topology>
    </subcellularLocation>
</comment>
<dbReference type="PANTHER" id="PTHR11629">
    <property type="entry name" value="VACUOLAR PROTON ATPASES"/>
    <property type="match status" value="1"/>
</dbReference>
<sequence length="652" mass="74491">MILLISTYGPEFRRSRIIRSFTDCKVESASHEKEARMQLTDAQQGISGPFVLDGEIYGKIRASTIASIESEITDKKDFKEVSFLAGTIHRNYAQSFERILWRWCLGNVFVRMFDLQDLDHNFRAKVYSYPNTVSERKIMKEKLTARIEDMKAVLERSFQHRDKVLQATAQNHGTWFIKYLNASSSITGDSQDICKPFVVLKMKATFSALNCFNFDVTQRCLIAEGWAPTEELYLIKLALERGMEVSGSIIAPVINEMTTTSVPPTFNKVNKFTRSYQNIVDAYGVANYQEINPTPWTIITFPFIFAIMFGDAGHGLIMFFLALILIIYEKRFIAAKIKDEIFNIFFGGRYVILLMGLFSALYTTIFIPNLSIFLEAAGKTLTSQEPSLQKDLNGSGDLTLPPGYAFEHEKVSAKFMYSKKFFLKCNITFKDSFIMHVNKYAVDNGPYPFGVDPVWSISVNKLNYLNPLKMKMSVIVGISQMTFGLALALLNHMYATRKKLFQIKSGYSFRLDPSTALPRFYLCLPLHTGLISFAFKTKHESDKQLRFQIITKWIMYYVWPQFIFGYFYPSSNCAPTLLIGLINMFMMKSRQAGFVDASVGNCSEYLQAIKNQDCTTSRISVECSNAVKNCQPYAECALNQWYPNQYPQNGFN</sequence>
<evidence type="ECO:0000256" key="1">
    <source>
        <dbReference type="ARBA" id="ARBA00004141"/>
    </source>
</evidence>
<dbReference type="GO" id="GO:0033179">
    <property type="term" value="C:proton-transporting V-type ATPase, V0 domain"/>
    <property type="evidence" value="ECO:0007669"/>
    <property type="project" value="InterPro"/>
</dbReference>
<dbReference type="GO" id="GO:0016471">
    <property type="term" value="C:vacuolar proton-transporting V-type ATPase complex"/>
    <property type="evidence" value="ECO:0007669"/>
    <property type="project" value="TreeGrafter"/>
</dbReference>
<keyword evidence="3 8" id="KW-0813">Transport</keyword>
<dbReference type="Proteomes" id="UP000276776">
    <property type="component" value="Unassembled WGS sequence"/>
</dbReference>
<evidence type="ECO:0000313" key="10">
    <source>
        <dbReference type="Proteomes" id="UP000276776"/>
    </source>
</evidence>
<gene>
    <name evidence="9" type="ORF">TCLT_LOCUS10384</name>
</gene>
<protein>
    <recommendedName>
        <fullName evidence="8">V-type proton ATPase subunit a</fullName>
    </recommendedName>
</protein>
<keyword evidence="5 8" id="KW-1133">Transmembrane helix</keyword>
<evidence type="ECO:0000256" key="8">
    <source>
        <dbReference type="RuleBase" id="RU361189"/>
    </source>
</evidence>
<dbReference type="PANTHER" id="PTHR11629:SF63">
    <property type="entry name" value="V-TYPE PROTON ATPASE SUBUNIT A"/>
    <property type="match status" value="1"/>
</dbReference>
<comment type="function">
    <text evidence="8">Essential component of the vacuolar proton pump (V-ATPase), a multimeric enzyme that catalyzes the translocation of protons across the membranes. Required for assembly and activity of the V-ATPase.</text>
</comment>
<reference evidence="11" key="1">
    <citation type="submission" date="2017-02" db="UniProtKB">
        <authorList>
            <consortium name="WormBaseParasite"/>
        </authorList>
    </citation>
    <scope>IDENTIFICATION</scope>
</reference>
<evidence type="ECO:0000256" key="2">
    <source>
        <dbReference type="ARBA" id="ARBA00009904"/>
    </source>
</evidence>
<dbReference type="GO" id="GO:0046961">
    <property type="term" value="F:proton-transporting ATPase activity, rotational mechanism"/>
    <property type="evidence" value="ECO:0007669"/>
    <property type="project" value="InterPro"/>
</dbReference>
<dbReference type="AlphaFoldDB" id="A0A0N5DB33"/>
<reference evidence="9 10" key="2">
    <citation type="submission" date="2018-11" db="EMBL/GenBank/DDBJ databases">
        <authorList>
            <consortium name="Pathogen Informatics"/>
        </authorList>
    </citation>
    <scope>NUCLEOTIDE SEQUENCE [LARGE SCALE GENOMIC DNA]</scope>
</reference>
<feature type="transmembrane region" description="Helical" evidence="8">
    <location>
        <begin position="516"/>
        <end position="535"/>
    </location>
</feature>
<proteinExistence type="inferred from homology"/>
<evidence type="ECO:0000313" key="9">
    <source>
        <dbReference type="EMBL" id="VDN08073.1"/>
    </source>
</evidence>
<evidence type="ECO:0000256" key="7">
    <source>
        <dbReference type="ARBA" id="ARBA00023136"/>
    </source>
</evidence>
<feature type="transmembrane region" description="Helical" evidence="8">
    <location>
        <begin position="563"/>
        <end position="582"/>
    </location>
</feature>
<comment type="similarity">
    <text evidence="2 8">Belongs to the V-ATPase 116 kDa subunit family.</text>
</comment>
<dbReference type="WBParaSite" id="TCLT_0001039501-mRNA-1">
    <property type="protein sequence ID" value="TCLT_0001039501-mRNA-1"/>
    <property type="gene ID" value="TCLT_0001039501"/>
</dbReference>
<feature type="transmembrane region" description="Helical" evidence="8">
    <location>
        <begin position="472"/>
        <end position="495"/>
    </location>
</feature>
<keyword evidence="7 8" id="KW-0472">Membrane</keyword>
<evidence type="ECO:0000313" key="11">
    <source>
        <dbReference type="WBParaSite" id="TCLT_0001039501-mRNA-1"/>
    </source>
</evidence>
<keyword evidence="10" id="KW-1185">Reference proteome</keyword>
<evidence type="ECO:0000256" key="4">
    <source>
        <dbReference type="ARBA" id="ARBA00022692"/>
    </source>
</evidence>
<dbReference type="STRING" id="103827.A0A0N5DB33"/>
<keyword evidence="6 8" id="KW-0406">Ion transport</keyword>
<accession>A0A0N5DB33</accession>
<organism evidence="11">
    <name type="scientific">Thelazia callipaeda</name>
    <name type="common">Oriental eyeworm</name>
    <name type="synonym">Parasitic nematode</name>
    <dbReference type="NCBI Taxonomy" id="103827"/>
    <lineage>
        <taxon>Eukaryota</taxon>
        <taxon>Metazoa</taxon>
        <taxon>Ecdysozoa</taxon>
        <taxon>Nematoda</taxon>
        <taxon>Chromadorea</taxon>
        <taxon>Rhabditida</taxon>
        <taxon>Spirurina</taxon>
        <taxon>Spiruromorpha</taxon>
        <taxon>Thelazioidea</taxon>
        <taxon>Thelaziidae</taxon>
        <taxon>Thelazia</taxon>
    </lineage>
</organism>
<dbReference type="InterPro" id="IPR002490">
    <property type="entry name" value="V-ATPase_116kDa_su"/>
</dbReference>
<dbReference type="Pfam" id="PF01496">
    <property type="entry name" value="V_ATPase_I"/>
    <property type="match status" value="1"/>
</dbReference>
<keyword evidence="8" id="KW-0375">Hydrogen ion transport</keyword>
<dbReference type="OrthoDB" id="5841390at2759"/>
<evidence type="ECO:0000256" key="3">
    <source>
        <dbReference type="ARBA" id="ARBA00022448"/>
    </source>
</evidence>
<evidence type="ECO:0000256" key="5">
    <source>
        <dbReference type="ARBA" id="ARBA00022989"/>
    </source>
</evidence>
<evidence type="ECO:0000256" key="6">
    <source>
        <dbReference type="ARBA" id="ARBA00023065"/>
    </source>
</evidence>
<dbReference type="GO" id="GO:0007035">
    <property type="term" value="P:vacuolar acidification"/>
    <property type="evidence" value="ECO:0007669"/>
    <property type="project" value="TreeGrafter"/>
</dbReference>